<dbReference type="AlphaFoldDB" id="B7C9F0"/>
<evidence type="ECO:0000313" key="2">
    <source>
        <dbReference type="Proteomes" id="UP000004315"/>
    </source>
</evidence>
<proteinExistence type="predicted"/>
<organism evidence="1 2">
    <name type="scientific">Holdemanella biformis DSM 3989</name>
    <dbReference type="NCBI Taxonomy" id="518637"/>
    <lineage>
        <taxon>Bacteria</taxon>
        <taxon>Bacillati</taxon>
        <taxon>Bacillota</taxon>
        <taxon>Erysipelotrichia</taxon>
        <taxon>Erysipelotrichales</taxon>
        <taxon>Erysipelotrichaceae</taxon>
        <taxon>Holdemanella</taxon>
    </lineage>
</organism>
<dbReference type="Proteomes" id="UP000004315">
    <property type="component" value="Unassembled WGS sequence"/>
</dbReference>
<sequence length="112" mass="12726">MKEAVEQSTVFKKKVTKIFINSKNTVAVLDINKLKRHRSSTCHRILVSTGRTKTAVTSEWDKFKLAAMGTTVHGTAKRWITTVDHLIDIFHLSRSGMKCIFNFFIVVSKDSL</sequence>
<evidence type="ECO:0000313" key="1">
    <source>
        <dbReference type="EMBL" id="EEC90727.1"/>
    </source>
</evidence>
<dbReference type="HOGENOM" id="CLU_160078_0_0_9"/>
<dbReference type="EMBL" id="ABYT01000048">
    <property type="protein sequence ID" value="EEC90727.1"/>
    <property type="molecule type" value="Genomic_DNA"/>
</dbReference>
<dbReference type="STRING" id="518637.EUBIFOR_00807"/>
<keyword evidence="2" id="KW-1185">Reference proteome</keyword>
<reference evidence="1 2" key="1">
    <citation type="submission" date="2008-10" db="EMBL/GenBank/DDBJ databases">
        <authorList>
            <person name="Fulton L."/>
            <person name="Clifton S."/>
            <person name="Fulton B."/>
            <person name="Xu J."/>
            <person name="Minx P."/>
            <person name="Pepin K.H."/>
            <person name="Johnson M."/>
            <person name="Bhonagiri V."/>
            <person name="Nash W.E."/>
            <person name="Mardis E.R."/>
            <person name="Wilson R.K."/>
        </authorList>
    </citation>
    <scope>NUCLEOTIDE SEQUENCE [LARGE SCALE GENOMIC DNA]</scope>
    <source>
        <strain evidence="1 2">DSM 3989</strain>
    </source>
</reference>
<protein>
    <submittedName>
        <fullName evidence="1">Uncharacterized protein</fullName>
    </submittedName>
</protein>
<reference evidence="1 2" key="2">
    <citation type="submission" date="2008-11" db="EMBL/GenBank/DDBJ databases">
        <title>Draft genome sequence of Eubacterium biforme (DSM 3989).</title>
        <authorList>
            <person name="Sudarsanam P."/>
            <person name="Ley R."/>
            <person name="Guruge J."/>
            <person name="Turnbaugh P.J."/>
            <person name="Mahowald M."/>
            <person name="Liep D."/>
            <person name="Gordon J."/>
        </authorList>
    </citation>
    <scope>NUCLEOTIDE SEQUENCE [LARGE SCALE GENOMIC DNA]</scope>
    <source>
        <strain evidence="1 2">DSM 3989</strain>
    </source>
</reference>
<accession>B7C9F0</accession>
<comment type="caution">
    <text evidence="1">The sequence shown here is derived from an EMBL/GenBank/DDBJ whole genome shotgun (WGS) entry which is preliminary data.</text>
</comment>
<dbReference type="eggNOG" id="ENOG5032UMA">
    <property type="taxonomic scope" value="Bacteria"/>
</dbReference>
<gene>
    <name evidence="1" type="ORF">EUBIFOR_00807</name>
</gene>
<name>B7C9F0_9FIRM</name>